<dbReference type="Pfam" id="PF00072">
    <property type="entry name" value="Response_reg"/>
    <property type="match status" value="1"/>
</dbReference>
<protein>
    <recommendedName>
        <fullName evidence="8">Transcriptional regulator</fullName>
    </recommendedName>
</protein>
<dbReference type="GO" id="GO:0000976">
    <property type="term" value="F:transcription cis-regulatory region binding"/>
    <property type="evidence" value="ECO:0007669"/>
    <property type="project" value="TreeGrafter"/>
</dbReference>
<evidence type="ECO:0000259" key="4">
    <source>
        <dbReference type="PROSITE" id="PS50110"/>
    </source>
</evidence>
<evidence type="ECO:0000259" key="6">
    <source>
        <dbReference type="PROSITE" id="PS51755"/>
    </source>
</evidence>
<feature type="domain" description="GGDEF" evidence="5">
    <location>
        <begin position="384"/>
        <end position="495"/>
    </location>
</feature>
<sequence length="495" mass="55288">MRLLVVEDDLSLAQAIEKFLTYQNYVVDIAPDGQMGWEFAQSCAYDLVVLDVILPKLGGISLCQKLRQTGCDTPILLLTACGSRNHKVAGLEAGADDYVTKPFDWQELLARIRALLRRKSDLIPALLTWGDLSLNSLTCEVTYGNTKLPLRPKEYKLLELFLRSPNRILSCDAILEYLWSFEQVPSQDAVRAHIKGLRQKLKAVGAQEAIETVYGLGYRLRPIVQRSPNVETPPLSLSPEIQGELQQALTDAWQDMQPQILERVHLLEIAIYAMPADQPLEKLRQVAIAQAHKLAGTVGSYGFMAASQQAQQIEAQLQQHPILSEDIKSQLQQCVLHLRQLLQGSPVSTSQPPVEKDSLTQLASRVQFTRDFEQLLHKAQQQHQPLTLVLLSIKNLKSLNHHYGYTFGDRLLYRVGSTIGDASQTCGRWGSRTFAIALYGMNGTQTRQQYLSKLLQTLDATEGTPVIVKFTSAIATYPTDGQTSQHLYQSVEASL</sequence>
<evidence type="ECO:0000256" key="2">
    <source>
        <dbReference type="PROSITE-ProRule" id="PRU00169"/>
    </source>
</evidence>
<dbReference type="SMART" id="SM00862">
    <property type="entry name" value="Trans_reg_C"/>
    <property type="match status" value="1"/>
</dbReference>
<dbReference type="Gene3D" id="1.20.120.160">
    <property type="entry name" value="HPT domain"/>
    <property type="match status" value="1"/>
</dbReference>
<keyword evidence="1 3" id="KW-0238">DNA-binding</keyword>
<dbReference type="PROSITE" id="PS50110">
    <property type="entry name" value="RESPONSE_REGULATORY"/>
    <property type="match status" value="1"/>
</dbReference>
<dbReference type="PROSITE" id="PS50887">
    <property type="entry name" value="GGDEF"/>
    <property type="match status" value="1"/>
</dbReference>
<gene>
    <name evidence="7" type="ORF">BH720_08540</name>
</gene>
<evidence type="ECO:0000256" key="1">
    <source>
        <dbReference type="ARBA" id="ARBA00023125"/>
    </source>
</evidence>
<feature type="domain" description="OmpR/PhoB-type" evidence="6">
    <location>
        <begin position="124"/>
        <end position="222"/>
    </location>
</feature>
<dbReference type="STRING" id="1781255.BH720_08540"/>
<evidence type="ECO:0008006" key="8">
    <source>
        <dbReference type="Google" id="ProtNLM"/>
    </source>
</evidence>
<dbReference type="InterPro" id="IPR036641">
    <property type="entry name" value="HPT_dom_sf"/>
</dbReference>
<dbReference type="InterPro" id="IPR001867">
    <property type="entry name" value="OmpR/PhoB-type_DNA-bd"/>
</dbReference>
<dbReference type="SUPFAM" id="SSF47226">
    <property type="entry name" value="Histidine-containing phosphotransfer domain, HPT domain"/>
    <property type="match status" value="1"/>
</dbReference>
<dbReference type="Gene3D" id="1.10.10.10">
    <property type="entry name" value="Winged helix-like DNA-binding domain superfamily/Winged helix DNA-binding domain"/>
    <property type="match status" value="1"/>
</dbReference>
<dbReference type="AlphaFoldDB" id="A0A1E5QM26"/>
<dbReference type="InterPro" id="IPR029787">
    <property type="entry name" value="Nucleotide_cyclase"/>
</dbReference>
<evidence type="ECO:0000313" key="7">
    <source>
        <dbReference type="EMBL" id="OEJ75678.1"/>
    </source>
</evidence>
<feature type="domain" description="Response regulatory" evidence="4">
    <location>
        <begin position="2"/>
        <end position="116"/>
    </location>
</feature>
<dbReference type="Gene3D" id="3.30.70.270">
    <property type="match status" value="1"/>
</dbReference>
<dbReference type="InterPro" id="IPR016032">
    <property type="entry name" value="Sig_transdc_resp-reg_C-effctor"/>
</dbReference>
<dbReference type="CDD" id="cd00383">
    <property type="entry name" value="trans_reg_C"/>
    <property type="match status" value="1"/>
</dbReference>
<dbReference type="NCBIfam" id="TIGR00254">
    <property type="entry name" value="GGDEF"/>
    <property type="match status" value="1"/>
</dbReference>
<comment type="caution">
    <text evidence="7">The sequence shown here is derived from an EMBL/GenBank/DDBJ whole genome shotgun (WGS) entry which is preliminary data.</text>
</comment>
<dbReference type="SUPFAM" id="SSF46894">
    <property type="entry name" value="C-terminal effector domain of the bipartite response regulators"/>
    <property type="match status" value="1"/>
</dbReference>
<dbReference type="Pfam" id="PF00990">
    <property type="entry name" value="GGDEF"/>
    <property type="match status" value="1"/>
</dbReference>
<dbReference type="PANTHER" id="PTHR48111:SF15">
    <property type="entry name" value="OMPR SUBFAMILY"/>
    <property type="match status" value="1"/>
</dbReference>
<reference evidence="7" key="1">
    <citation type="submission" date="2016-09" db="EMBL/GenBank/DDBJ databases">
        <title>Draft genome of thermotolerant cyanobacterium Desertifilum sp. strain IPPAS B-1220.</title>
        <authorList>
            <person name="Sinetova M.A."/>
            <person name="Bolakhan K."/>
            <person name="Zayadan B.K."/>
            <person name="Mironov K.S."/>
            <person name="Ustinova V."/>
            <person name="Kupriyanova E.V."/>
            <person name="Sidorov R.A."/>
            <person name="Skrypnik A.N."/>
            <person name="Gogoleva N.E."/>
            <person name="Gogolev Y.V."/>
            <person name="Los D.A."/>
        </authorList>
    </citation>
    <scope>NUCLEOTIDE SEQUENCE [LARGE SCALE GENOMIC DNA]</scope>
    <source>
        <strain evidence="7">IPPAS B-1220</strain>
    </source>
</reference>
<dbReference type="PANTHER" id="PTHR48111">
    <property type="entry name" value="REGULATOR OF RPOS"/>
    <property type="match status" value="1"/>
</dbReference>
<dbReference type="SMART" id="SM00448">
    <property type="entry name" value="REC"/>
    <property type="match status" value="1"/>
</dbReference>
<proteinExistence type="predicted"/>
<dbReference type="InterPro" id="IPR036388">
    <property type="entry name" value="WH-like_DNA-bd_sf"/>
</dbReference>
<dbReference type="GO" id="GO:0000156">
    <property type="term" value="F:phosphorelay response regulator activity"/>
    <property type="evidence" value="ECO:0007669"/>
    <property type="project" value="TreeGrafter"/>
</dbReference>
<dbReference type="CDD" id="cd01949">
    <property type="entry name" value="GGDEF"/>
    <property type="match status" value="1"/>
</dbReference>
<dbReference type="PROSITE" id="PS51755">
    <property type="entry name" value="OMPR_PHOB"/>
    <property type="match status" value="1"/>
</dbReference>
<evidence type="ECO:0000259" key="5">
    <source>
        <dbReference type="PROSITE" id="PS50887"/>
    </source>
</evidence>
<keyword evidence="2" id="KW-0597">Phosphoprotein</keyword>
<dbReference type="GO" id="GO:0006355">
    <property type="term" value="P:regulation of DNA-templated transcription"/>
    <property type="evidence" value="ECO:0007669"/>
    <property type="project" value="InterPro"/>
</dbReference>
<dbReference type="OrthoDB" id="442759at2"/>
<dbReference type="SMART" id="SM00267">
    <property type="entry name" value="GGDEF"/>
    <property type="match status" value="1"/>
</dbReference>
<dbReference type="SUPFAM" id="SSF52172">
    <property type="entry name" value="CheY-like"/>
    <property type="match status" value="1"/>
</dbReference>
<name>A0A1E5QM26_9CYAN</name>
<evidence type="ECO:0000256" key="3">
    <source>
        <dbReference type="PROSITE-ProRule" id="PRU01091"/>
    </source>
</evidence>
<dbReference type="InterPro" id="IPR011006">
    <property type="entry name" value="CheY-like_superfamily"/>
</dbReference>
<organism evidence="7">
    <name type="scientific">Desertifilum tharense IPPAS B-1220</name>
    <dbReference type="NCBI Taxonomy" id="1781255"/>
    <lineage>
        <taxon>Bacteria</taxon>
        <taxon>Bacillati</taxon>
        <taxon>Cyanobacteriota</taxon>
        <taxon>Cyanophyceae</taxon>
        <taxon>Desertifilales</taxon>
        <taxon>Desertifilaceae</taxon>
        <taxon>Desertifilum</taxon>
    </lineage>
</organism>
<dbReference type="Pfam" id="PF00486">
    <property type="entry name" value="Trans_reg_C"/>
    <property type="match status" value="1"/>
</dbReference>
<dbReference type="InterPro" id="IPR001789">
    <property type="entry name" value="Sig_transdc_resp-reg_receiver"/>
</dbReference>
<dbReference type="InterPro" id="IPR039420">
    <property type="entry name" value="WalR-like"/>
</dbReference>
<dbReference type="Gene3D" id="3.40.50.2300">
    <property type="match status" value="1"/>
</dbReference>
<dbReference type="EMBL" id="MJGC01000047">
    <property type="protein sequence ID" value="OEJ75678.1"/>
    <property type="molecule type" value="Genomic_DNA"/>
</dbReference>
<dbReference type="GO" id="GO:0005829">
    <property type="term" value="C:cytosol"/>
    <property type="evidence" value="ECO:0007669"/>
    <property type="project" value="TreeGrafter"/>
</dbReference>
<dbReference type="InterPro" id="IPR000160">
    <property type="entry name" value="GGDEF_dom"/>
</dbReference>
<dbReference type="RefSeq" id="WP_069966763.1">
    <property type="nucleotide sequence ID" value="NZ_CM124774.1"/>
</dbReference>
<feature type="DNA-binding region" description="OmpR/PhoB-type" evidence="3">
    <location>
        <begin position="124"/>
        <end position="222"/>
    </location>
</feature>
<dbReference type="InterPro" id="IPR043128">
    <property type="entry name" value="Rev_trsase/Diguanyl_cyclase"/>
</dbReference>
<dbReference type="SUPFAM" id="SSF55073">
    <property type="entry name" value="Nucleotide cyclase"/>
    <property type="match status" value="1"/>
</dbReference>
<dbReference type="GO" id="GO:0032993">
    <property type="term" value="C:protein-DNA complex"/>
    <property type="evidence" value="ECO:0007669"/>
    <property type="project" value="TreeGrafter"/>
</dbReference>
<feature type="modified residue" description="4-aspartylphosphate" evidence="2">
    <location>
        <position position="51"/>
    </location>
</feature>
<accession>A0A1E5QM26</accession>